<dbReference type="Proteomes" id="UP000736787">
    <property type="component" value="Unassembled WGS sequence"/>
</dbReference>
<accession>A0A8T1BZG4</accession>
<gene>
    <name evidence="3" type="ORF">PC113_g10040</name>
    <name evidence="4" type="ORF">PC115_g17040</name>
    <name evidence="5" type="ORF">PC117_g18724</name>
    <name evidence="6" type="ORF">PC118_g22761</name>
</gene>
<dbReference type="EMBL" id="RCMK01000770">
    <property type="protein sequence ID" value="KAG2912944.1"/>
    <property type="molecule type" value="Genomic_DNA"/>
</dbReference>
<evidence type="ECO:0000256" key="1">
    <source>
        <dbReference type="SAM" id="MobiDB-lite"/>
    </source>
</evidence>
<evidence type="ECO:0000256" key="2">
    <source>
        <dbReference type="SAM" id="SignalP"/>
    </source>
</evidence>
<feature type="region of interest" description="Disordered" evidence="1">
    <location>
        <begin position="98"/>
        <end position="146"/>
    </location>
</feature>
<dbReference type="Proteomes" id="UP000697107">
    <property type="component" value="Unassembled WGS sequence"/>
</dbReference>
<evidence type="ECO:0000313" key="4">
    <source>
        <dbReference type="EMBL" id="KAG2897825.1"/>
    </source>
</evidence>
<feature type="compositionally biased region" description="Basic residues" evidence="1">
    <location>
        <begin position="112"/>
        <end position="122"/>
    </location>
</feature>
<feature type="compositionally biased region" description="Basic and acidic residues" evidence="1">
    <location>
        <begin position="30"/>
        <end position="50"/>
    </location>
</feature>
<feature type="signal peptide" evidence="2">
    <location>
        <begin position="1"/>
        <end position="24"/>
    </location>
</feature>
<dbReference type="Proteomes" id="UP000735874">
    <property type="component" value="Unassembled WGS sequence"/>
</dbReference>
<feature type="region of interest" description="Disordered" evidence="1">
    <location>
        <begin position="28"/>
        <end position="52"/>
    </location>
</feature>
<feature type="chain" id="PRO_5040097059" evidence="2">
    <location>
        <begin position="25"/>
        <end position="211"/>
    </location>
</feature>
<evidence type="ECO:0000313" key="3">
    <source>
        <dbReference type="EMBL" id="KAG2858161.1"/>
    </source>
</evidence>
<evidence type="ECO:0000313" key="5">
    <source>
        <dbReference type="EMBL" id="KAG2912944.1"/>
    </source>
</evidence>
<feature type="compositionally biased region" description="Low complexity" evidence="1">
    <location>
        <begin position="132"/>
        <end position="143"/>
    </location>
</feature>
<proteinExistence type="predicted"/>
<dbReference type="EMBL" id="RCMG01000262">
    <property type="protein sequence ID" value="KAG2858161.1"/>
    <property type="molecule type" value="Genomic_DNA"/>
</dbReference>
<sequence length="211" mass="23708">MAASLGHGLLNAFLLIFKWARTSTQCAATEEPRQMPKETAARDARHERQYRPQQCQYPGGSCTNERSLKKNGEHHWLCAAHRDHQNVMQRDRYRRNVVKAKKARANENAAKGKTKNKEKAKRVSSSPHIIHKSAASKPATASANHNHVAAAPVQPPVTNHVRIPSAREEVQNGFLMWRSSLKAPVFLHNVDARQAHGMLLLMHSPPKLCIF</sequence>
<evidence type="ECO:0000313" key="7">
    <source>
        <dbReference type="Proteomes" id="UP000736787"/>
    </source>
</evidence>
<dbReference type="EMBL" id="RCMI01000783">
    <property type="protein sequence ID" value="KAG2897825.1"/>
    <property type="molecule type" value="Genomic_DNA"/>
</dbReference>
<name>A0A8T1BZG4_9STRA</name>
<organism evidence="5 7">
    <name type="scientific">Phytophthora cactorum</name>
    <dbReference type="NCBI Taxonomy" id="29920"/>
    <lineage>
        <taxon>Eukaryota</taxon>
        <taxon>Sar</taxon>
        <taxon>Stramenopiles</taxon>
        <taxon>Oomycota</taxon>
        <taxon>Peronosporomycetes</taxon>
        <taxon>Peronosporales</taxon>
        <taxon>Peronosporaceae</taxon>
        <taxon>Phytophthora</taxon>
    </lineage>
</organism>
<protein>
    <submittedName>
        <fullName evidence="5">Uncharacterized protein</fullName>
    </submittedName>
</protein>
<keyword evidence="2" id="KW-0732">Signal</keyword>
<comment type="caution">
    <text evidence="5">The sequence shown here is derived from an EMBL/GenBank/DDBJ whole genome shotgun (WGS) entry which is preliminary data.</text>
</comment>
<dbReference type="Proteomes" id="UP000774804">
    <property type="component" value="Unassembled WGS sequence"/>
</dbReference>
<dbReference type="VEuPathDB" id="FungiDB:PC110_g20489"/>
<dbReference type="AlphaFoldDB" id="A0A8T1BZG4"/>
<evidence type="ECO:0000313" key="6">
    <source>
        <dbReference type="EMBL" id="KAG2959950.1"/>
    </source>
</evidence>
<reference evidence="5" key="1">
    <citation type="submission" date="2018-10" db="EMBL/GenBank/DDBJ databases">
        <title>Effector identification in a new, highly contiguous assembly of the strawberry crown rot pathogen Phytophthora cactorum.</title>
        <authorList>
            <person name="Armitage A.D."/>
            <person name="Nellist C.F."/>
            <person name="Bates H."/>
            <person name="Vickerstaff R.J."/>
            <person name="Harrison R.J."/>
        </authorList>
    </citation>
    <scope>NUCLEOTIDE SEQUENCE</scope>
    <source>
        <strain evidence="3">15-7</strain>
        <strain evidence="4">4032</strain>
        <strain evidence="5">4040</strain>
        <strain evidence="6">P415</strain>
    </source>
</reference>
<dbReference type="EMBL" id="RCML01001877">
    <property type="protein sequence ID" value="KAG2959950.1"/>
    <property type="molecule type" value="Genomic_DNA"/>
</dbReference>